<keyword evidence="7" id="KW-0472">Membrane</keyword>
<dbReference type="PANTHER" id="PTHR33751:SF9">
    <property type="entry name" value="CYTOCHROME C4"/>
    <property type="match status" value="1"/>
</dbReference>
<dbReference type="InterPro" id="IPR050597">
    <property type="entry name" value="Cytochrome_c_Oxidase_Subunit"/>
</dbReference>
<dbReference type="PANTHER" id="PTHR33751">
    <property type="entry name" value="CBB3-TYPE CYTOCHROME C OXIDASE SUBUNIT FIXP"/>
    <property type="match status" value="1"/>
</dbReference>
<evidence type="ECO:0000256" key="6">
    <source>
        <dbReference type="PROSITE-ProRule" id="PRU00433"/>
    </source>
</evidence>
<keyword evidence="7" id="KW-1133">Transmembrane helix</keyword>
<keyword evidence="10" id="KW-1185">Reference proteome</keyword>
<gene>
    <name evidence="9" type="ORF">KZJ38_20960</name>
</gene>
<organism evidence="9 10">
    <name type="scientific">Paraburkholderia edwinii</name>
    <dbReference type="NCBI Taxonomy" id="2861782"/>
    <lineage>
        <taxon>Bacteria</taxon>
        <taxon>Pseudomonadati</taxon>
        <taxon>Pseudomonadota</taxon>
        <taxon>Betaproteobacteria</taxon>
        <taxon>Burkholderiales</taxon>
        <taxon>Burkholderiaceae</taxon>
        <taxon>Paraburkholderia</taxon>
    </lineage>
</organism>
<dbReference type="EMBL" id="CP080095">
    <property type="protein sequence ID" value="QYD68667.1"/>
    <property type="molecule type" value="Genomic_DNA"/>
</dbReference>
<evidence type="ECO:0000313" key="10">
    <source>
        <dbReference type="Proteomes" id="UP000826462"/>
    </source>
</evidence>
<dbReference type="Gene3D" id="1.10.760.10">
    <property type="entry name" value="Cytochrome c-like domain"/>
    <property type="match status" value="2"/>
</dbReference>
<dbReference type="PROSITE" id="PS51007">
    <property type="entry name" value="CYTC"/>
    <property type="match status" value="2"/>
</dbReference>
<evidence type="ECO:0000256" key="3">
    <source>
        <dbReference type="ARBA" id="ARBA00022723"/>
    </source>
</evidence>
<evidence type="ECO:0000256" key="1">
    <source>
        <dbReference type="ARBA" id="ARBA00022448"/>
    </source>
</evidence>
<keyword evidence="1" id="KW-0813">Transport</keyword>
<dbReference type="InterPro" id="IPR036909">
    <property type="entry name" value="Cyt_c-like_dom_sf"/>
</dbReference>
<dbReference type="Proteomes" id="UP000826462">
    <property type="component" value="Chromosome 1"/>
</dbReference>
<proteinExistence type="predicted"/>
<feature type="transmembrane region" description="Helical" evidence="7">
    <location>
        <begin position="12"/>
        <end position="36"/>
    </location>
</feature>
<keyword evidence="4" id="KW-0249">Electron transport</keyword>
<dbReference type="InterPro" id="IPR009056">
    <property type="entry name" value="Cyt_c-like_dom"/>
</dbReference>
<evidence type="ECO:0000256" key="4">
    <source>
        <dbReference type="ARBA" id="ARBA00022982"/>
    </source>
</evidence>
<reference evidence="9 10" key="1">
    <citation type="submission" date="2021-07" db="EMBL/GenBank/DDBJ databases">
        <title>Paraburkholderia edwinii protects Aspergillus sp. from phenazines by acting as a toxin sponge.</title>
        <authorList>
            <person name="Dahlstrom K.M."/>
            <person name="Newman D.K."/>
        </authorList>
    </citation>
    <scope>NUCLEOTIDE SEQUENCE [LARGE SCALE GENOMIC DNA]</scope>
    <source>
        <strain evidence="9 10">Pe01</strain>
    </source>
</reference>
<evidence type="ECO:0000259" key="8">
    <source>
        <dbReference type="PROSITE" id="PS51007"/>
    </source>
</evidence>
<feature type="domain" description="Cytochrome c" evidence="8">
    <location>
        <begin position="193"/>
        <end position="274"/>
    </location>
</feature>
<keyword evidence="7" id="KW-0812">Transmembrane</keyword>
<feature type="domain" description="Cytochrome c" evidence="8">
    <location>
        <begin position="91"/>
        <end position="168"/>
    </location>
</feature>
<evidence type="ECO:0000313" key="9">
    <source>
        <dbReference type="EMBL" id="QYD68667.1"/>
    </source>
</evidence>
<name>A0ABX8UMT9_9BURK</name>
<dbReference type="SUPFAM" id="SSF46626">
    <property type="entry name" value="Cytochrome c"/>
    <property type="match status" value="2"/>
</dbReference>
<evidence type="ECO:0000256" key="2">
    <source>
        <dbReference type="ARBA" id="ARBA00022617"/>
    </source>
</evidence>
<keyword evidence="5 6" id="KW-0408">Iron</keyword>
<protein>
    <submittedName>
        <fullName evidence="9">C-type cytochrome</fullName>
    </submittedName>
</protein>
<dbReference type="RefSeq" id="WP_219798054.1">
    <property type="nucleotide sequence ID" value="NZ_CP080095.1"/>
</dbReference>
<keyword evidence="2 6" id="KW-0349">Heme</keyword>
<accession>A0ABX8UMT9</accession>
<keyword evidence="3 6" id="KW-0479">Metal-binding</keyword>
<evidence type="ECO:0000256" key="7">
    <source>
        <dbReference type="SAM" id="Phobius"/>
    </source>
</evidence>
<dbReference type="Pfam" id="PF00034">
    <property type="entry name" value="Cytochrom_C"/>
    <property type="match status" value="2"/>
</dbReference>
<sequence>MSEERVFSLRNRWFTAGVGYTLAIAIVAILIGFIWLPSKHPDYTRGGLWATICRAAGVPESWYSGAPEIAGAPPSDVIVLPPLRRAHADAVSIGRGATLAQNCSMCHGVQGVVMVTAPVLAGQYADVIYKELRDYQSGQRPNSIMPPIIRNLNDRDLHDLAAYYASLPRPDPAEAGGVAAGAENSAESRAIRKLVNEGDPMRNIAPCAACHGEHDRKGAAPWLGGQSSVYLAGQLKLFASGQRRNDINEQMRNVARNMTPEEIDGVAKYYAAQP</sequence>
<evidence type="ECO:0000256" key="5">
    <source>
        <dbReference type="ARBA" id="ARBA00023004"/>
    </source>
</evidence>